<evidence type="ECO:0000256" key="4">
    <source>
        <dbReference type="ARBA" id="ARBA00022737"/>
    </source>
</evidence>
<evidence type="ECO:0000256" key="7">
    <source>
        <dbReference type="ARBA" id="ARBA00023125"/>
    </source>
</evidence>
<dbReference type="InterPro" id="IPR013087">
    <property type="entry name" value="Znf_C2H2_type"/>
</dbReference>
<feature type="domain" description="C2H2-type" evidence="11">
    <location>
        <begin position="357"/>
        <end position="384"/>
    </location>
</feature>
<dbReference type="GO" id="GO:0005634">
    <property type="term" value="C:nucleus"/>
    <property type="evidence" value="ECO:0007669"/>
    <property type="project" value="UniProtKB-SubCell"/>
</dbReference>
<proteinExistence type="inferred from homology"/>
<name>A0A672YHK5_9TELE</name>
<dbReference type="InParanoid" id="A0A672YHK5"/>
<feature type="compositionally biased region" description="Acidic residues" evidence="10">
    <location>
        <begin position="154"/>
        <end position="168"/>
    </location>
</feature>
<dbReference type="FunFam" id="3.30.160.60:FF:000100">
    <property type="entry name" value="Zinc finger 45-like"/>
    <property type="match status" value="1"/>
</dbReference>
<keyword evidence="13" id="KW-1185">Reference proteome</keyword>
<dbReference type="GO" id="GO:0008270">
    <property type="term" value="F:zinc ion binding"/>
    <property type="evidence" value="ECO:0007669"/>
    <property type="project" value="UniProtKB-KW"/>
</dbReference>
<dbReference type="PANTHER" id="PTHR24394">
    <property type="entry name" value="ZINC FINGER PROTEIN"/>
    <property type="match status" value="1"/>
</dbReference>
<organism evidence="12 13">
    <name type="scientific">Sphaeramia orbicularis</name>
    <name type="common">orbiculate cardinalfish</name>
    <dbReference type="NCBI Taxonomy" id="375764"/>
    <lineage>
        <taxon>Eukaryota</taxon>
        <taxon>Metazoa</taxon>
        <taxon>Chordata</taxon>
        <taxon>Craniata</taxon>
        <taxon>Vertebrata</taxon>
        <taxon>Euteleostomi</taxon>
        <taxon>Actinopterygii</taxon>
        <taxon>Neopterygii</taxon>
        <taxon>Teleostei</taxon>
        <taxon>Neoteleostei</taxon>
        <taxon>Acanthomorphata</taxon>
        <taxon>Gobiaria</taxon>
        <taxon>Kurtiformes</taxon>
        <taxon>Apogonoidei</taxon>
        <taxon>Apogonidae</taxon>
        <taxon>Apogoninae</taxon>
        <taxon>Sphaeramia</taxon>
    </lineage>
</organism>
<dbReference type="GO" id="GO:0003677">
    <property type="term" value="F:DNA binding"/>
    <property type="evidence" value="ECO:0007669"/>
    <property type="project" value="UniProtKB-KW"/>
</dbReference>
<dbReference type="SMART" id="SM00355">
    <property type="entry name" value="ZnF_C2H2"/>
    <property type="match status" value="5"/>
</dbReference>
<dbReference type="PROSITE" id="PS00028">
    <property type="entry name" value="ZINC_FINGER_C2H2_1"/>
    <property type="match status" value="4"/>
</dbReference>
<dbReference type="Gene3D" id="3.30.160.60">
    <property type="entry name" value="Classic Zinc Finger"/>
    <property type="match status" value="6"/>
</dbReference>
<keyword evidence="7" id="KW-0238">DNA-binding</keyword>
<feature type="domain" description="C2H2-type" evidence="11">
    <location>
        <begin position="256"/>
        <end position="283"/>
    </location>
</feature>
<keyword evidence="3" id="KW-0479">Metal-binding</keyword>
<comment type="similarity">
    <text evidence="2">Belongs to the krueppel C2H2-type zinc-finger protein family.</text>
</comment>
<feature type="compositionally biased region" description="Basic and acidic residues" evidence="10">
    <location>
        <begin position="119"/>
        <end position="129"/>
    </location>
</feature>
<dbReference type="InterPro" id="IPR036236">
    <property type="entry name" value="Znf_C2H2_sf"/>
</dbReference>
<dbReference type="PROSITE" id="PS50157">
    <property type="entry name" value="ZINC_FINGER_C2H2_2"/>
    <property type="match status" value="5"/>
</dbReference>
<evidence type="ECO:0000256" key="5">
    <source>
        <dbReference type="ARBA" id="ARBA00022771"/>
    </source>
</evidence>
<evidence type="ECO:0000256" key="6">
    <source>
        <dbReference type="ARBA" id="ARBA00022833"/>
    </source>
</evidence>
<feature type="domain" description="C2H2-type" evidence="11">
    <location>
        <begin position="385"/>
        <end position="412"/>
    </location>
</feature>
<feature type="region of interest" description="Disordered" evidence="10">
    <location>
        <begin position="53"/>
        <end position="202"/>
    </location>
</feature>
<evidence type="ECO:0000259" key="11">
    <source>
        <dbReference type="PROSITE" id="PS50157"/>
    </source>
</evidence>
<sequence>VSVQHNSKSYGQIWMKFSGFYYHQNLTVTKKNNCISLYPTDVQQLSVVKEKVPPEQQDWNPIVDQEEPEPETSHIKEEQEELWTSQEVNINEFPSTPVPVKSEDDYEEKIKSSQLNRTQTEENKEETNKVDCGGPEPVSSFHPHRHLQTKTDEQNGDSEETEDSDEDQTLNHKHESKPPTNCSTKQMEKESDGEHGKGSEPDIILVHMESVKRRTFDSRSLLEEHMDTHTGQKLVGSSECEATFSQKKNTTQETNSPSSVCSKTFCQKSRLECHMVSHTGEKAIQMFTVRHIRLHTGDKPFHCSVCGKGFFSNSHLTAHMRLHTGEKPFSCSECNKKFTRKTGLDRHMRLHTGETPFSCVVCQKRFKRKHHLQIHMNVHTGERPFSCVVCQKHFTRKHHLTIHMKIHTKNRQNVTFTRNQTNRD</sequence>
<reference evidence="12" key="1">
    <citation type="submission" date="2019-06" db="EMBL/GenBank/DDBJ databases">
        <authorList>
            <consortium name="Wellcome Sanger Institute Data Sharing"/>
        </authorList>
    </citation>
    <scope>NUCLEOTIDE SEQUENCE [LARGE SCALE GENOMIC DNA]</scope>
</reference>
<dbReference type="FunFam" id="3.30.160.60:FF:001498">
    <property type="entry name" value="Zinc finger protein 404"/>
    <property type="match status" value="1"/>
</dbReference>
<evidence type="ECO:0000256" key="10">
    <source>
        <dbReference type="SAM" id="MobiDB-lite"/>
    </source>
</evidence>
<feature type="domain" description="C2H2-type" evidence="11">
    <location>
        <begin position="329"/>
        <end position="356"/>
    </location>
</feature>
<dbReference type="Pfam" id="PF00096">
    <property type="entry name" value="zf-C2H2"/>
    <property type="match status" value="4"/>
</dbReference>
<dbReference type="Ensembl" id="ENSSORT00005004166.1">
    <property type="protein sequence ID" value="ENSSORP00005004046.1"/>
    <property type="gene ID" value="ENSSORG00005002470.1"/>
</dbReference>
<feature type="domain" description="C2H2-type" evidence="11">
    <location>
        <begin position="301"/>
        <end position="328"/>
    </location>
</feature>
<evidence type="ECO:0000256" key="9">
    <source>
        <dbReference type="PROSITE-ProRule" id="PRU00042"/>
    </source>
</evidence>
<keyword evidence="8" id="KW-0539">Nucleus</keyword>
<reference evidence="12" key="2">
    <citation type="submission" date="2025-08" db="UniProtKB">
        <authorList>
            <consortium name="Ensembl"/>
        </authorList>
    </citation>
    <scope>IDENTIFICATION</scope>
</reference>
<dbReference type="FunFam" id="3.30.160.60:FF:000065">
    <property type="entry name" value="B-cell CLL/lymphoma 6, member B"/>
    <property type="match status" value="1"/>
</dbReference>
<keyword evidence="6" id="KW-0862">Zinc</keyword>
<evidence type="ECO:0000256" key="3">
    <source>
        <dbReference type="ARBA" id="ARBA00022723"/>
    </source>
</evidence>
<evidence type="ECO:0000313" key="13">
    <source>
        <dbReference type="Proteomes" id="UP000472271"/>
    </source>
</evidence>
<dbReference type="FunFam" id="3.30.160.60:FF:001235">
    <property type="entry name" value="Si:ch211-119o8.6"/>
    <property type="match status" value="1"/>
</dbReference>
<feature type="compositionally biased region" description="Polar residues" evidence="10">
    <location>
        <begin position="82"/>
        <end position="94"/>
    </location>
</feature>
<dbReference type="Proteomes" id="UP000472271">
    <property type="component" value="Chromosome 11"/>
</dbReference>
<evidence type="ECO:0000256" key="1">
    <source>
        <dbReference type="ARBA" id="ARBA00004123"/>
    </source>
</evidence>
<keyword evidence="5 9" id="KW-0863">Zinc-finger</keyword>
<comment type="subcellular location">
    <subcellularLocation>
        <location evidence="1">Nucleus</location>
    </subcellularLocation>
</comment>
<keyword evidence="4" id="KW-0677">Repeat</keyword>
<dbReference type="GO" id="GO:0000981">
    <property type="term" value="F:DNA-binding transcription factor activity, RNA polymerase II-specific"/>
    <property type="evidence" value="ECO:0007669"/>
    <property type="project" value="TreeGrafter"/>
</dbReference>
<accession>A0A672YHK5</accession>
<dbReference type="AlphaFoldDB" id="A0A672YHK5"/>
<evidence type="ECO:0000256" key="2">
    <source>
        <dbReference type="ARBA" id="ARBA00006991"/>
    </source>
</evidence>
<reference evidence="12" key="3">
    <citation type="submission" date="2025-09" db="UniProtKB">
        <authorList>
            <consortium name="Ensembl"/>
        </authorList>
    </citation>
    <scope>IDENTIFICATION</scope>
</reference>
<feature type="compositionally biased region" description="Basic and acidic residues" evidence="10">
    <location>
        <begin position="186"/>
        <end position="200"/>
    </location>
</feature>
<dbReference type="SUPFAM" id="SSF57667">
    <property type="entry name" value="beta-beta-alpha zinc fingers"/>
    <property type="match status" value="3"/>
</dbReference>
<evidence type="ECO:0000313" key="12">
    <source>
        <dbReference type="Ensembl" id="ENSSORP00005004046.1"/>
    </source>
</evidence>
<protein>
    <recommendedName>
        <fullName evidence="11">C2H2-type domain-containing protein</fullName>
    </recommendedName>
</protein>
<evidence type="ECO:0000256" key="8">
    <source>
        <dbReference type="ARBA" id="ARBA00023242"/>
    </source>
</evidence>
<dbReference type="PANTHER" id="PTHR24394:SF44">
    <property type="entry name" value="ZINC FINGER PROTEIN 271-LIKE"/>
    <property type="match status" value="1"/>
</dbReference>